<organism evidence="9 10">
    <name type="scientific">Drosophila rhopaloa</name>
    <name type="common">Fruit fly</name>
    <dbReference type="NCBI Taxonomy" id="1041015"/>
    <lineage>
        <taxon>Eukaryota</taxon>
        <taxon>Metazoa</taxon>
        <taxon>Ecdysozoa</taxon>
        <taxon>Arthropoda</taxon>
        <taxon>Hexapoda</taxon>
        <taxon>Insecta</taxon>
        <taxon>Pterygota</taxon>
        <taxon>Neoptera</taxon>
        <taxon>Endopterygota</taxon>
        <taxon>Diptera</taxon>
        <taxon>Brachycera</taxon>
        <taxon>Muscomorpha</taxon>
        <taxon>Ephydroidea</taxon>
        <taxon>Drosophilidae</taxon>
        <taxon>Drosophila</taxon>
        <taxon>Sophophora</taxon>
    </lineage>
</organism>
<keyword evidence="2" id="KW-0548">Nucleotidyltransferase</keyword>
<dbReference type="EnsemblMetazoa" id="XM_044461523.1">
    <property type="protein sequence ID" value="XP_044317458.1"/>
    <property type="gene ID" value="LOC123038064"/>
</dbReference>
<dbReference type="GeneID" id="123038064"/>
<feature type="domain" description="Integrase catalytic" evidence="8">
    <location>
        <begin position="100"/>
        <end position="258"/>
    </location>
</feature>
<feature type="compositionally biased region" description="Polar residues" evidence="7">
    <location>
        <begin position="779"/>
        <end position="793"/>
    </location>
</feature>
<dbReference type="PANTHER" id="PTHR37984:SF5">
    <property type="entry name" value="PROTEIN NYNRIN-LIKE"/>
    <property type="match status" value="1"/>
</dbReference>
<reference evidence="9" key="2">
    <citation type="submission" date="2025-05" db="UniProtKB">
        <authorList>
            <consortium name="EnsemblMetazoa"/>
        </authorList>
    </citation>
    <scope>IDENTIFICATION</scope>
</reference>
<reference evidence="10" key="1">
    <citation type="journal article" date="2021" name="Elife">
        <title>Highly contiguous assemblies of 101 drosophilid genomes.</title>
        <authorList>
            <person name="Kim B.Y."/>
            <person name="Wang J.R."/>
            <person name="Miller D.E."/>
            <person name="Barmina O."/>
            <person name="Delaney E."/>
            <person name="Thompson A."/>
            <person name="Comeault A.A."/>
            <person name="Peede D."/>
            <person name="D'Agostino E.R."/>
            <person name="Pelaez J."/>
            <person name="Aguilar J.M."/>
            <person name="Haji D."/>
            <person name="Matsunaga T."/>
            <person name="Armstrong E.E."/>
            <person name="Zych M."/>
            <person name="Ogawa Y."/>
            <person name="Stamenkovic-Radak M."/>
            <person name="Jelic M."/>
            <person name="Veselinovic M.S."/>
            <person name="Tanaskovic M."/>
            <person name="Eric P."/>
            <person name="Gao J.J."/>
            <person name="Katoh T.K."/>
            <person name="Toda M.J."/>
            <person name="Watabe H."/>
            <person name="Watada M."/>
            <person name="Davis J.S."/>
            <person name="Moyle L.C."/>
            <person name="Manoli G."/>
            <person name="Bertolini E."/>
            <person name="Kostal V."/>
            <person name="Hawley R.S."/>
            <person name="Takahashi A."/>
            <person name="Jones C.D."/>
            <person name="Price D.K."/>
            <person name="Whiteman N."/>
            <person name="Kopp A."/>
            <person name="Matute D.R."/>
            <person name="Petrov D.A."/>
        </authorList>
    </citation>
    <scope>NUCLEOTIDE SEQUENCE [LARGE SCALE GENOMIC DNA]</scope>
</reference>
<protein>
    <recommendedName>
        <fullName evidence="8">Integrase catalytic domain-containing protein</fullName>
    </recommendedName>
</protein>
<feature type="compositionally biased region" description="Low complexity" evidence="7">
    <location>
        <begin position="407"/>
        <end position="424"/>
    </location>
</feature>
<proteinExistence type="predicted"/>
<evidence type="ECO:0000313" key="9">
    <source>
        <dbReference type="EnsemblMetazoa" id="XP_044317458.1"/>
    </source>
</evidence>
<feature type="region of interest" description="Disordered" evidence="7">
    <location>
        <begin position="748"/>
        <end position="793"/>
    </location>
</feature>
<feature type="region of interest" description="Disordered" evidence="7">
    <location>
        <begin position="317"/>
        <end position="345"/>
    </location>
</feature>
<keyword evidence="4" id="KW-0255">Endonuclease</keyword>
<name>A0ABM5JF55_DRORH</name>
<keyword evidence="1" id="KW-0808">Transferase</keyword>
<dbReference type="CDD" id="cd00303">
    <property type="entry name" value="retropepsin_like"/>
    <property type="match status" value="1"/>
</dbReference>
<dbReference type="InterPro" id="IPR050951">
    <property type="entry name" value="Retrovirus_Pol_polyprotein"/>
</dbReference>
<evidence type="ECO:0000256" key="7">
    <source>
        <dbReference type="SAM" id="MobiDB-lite"/>
    </source>
</evidence>
<dbReference type="PROSITE" id="PS50994">
    <property type="entry name" value="INTEGRASE"/>
    <property type="match status" value="1"/>
</dbReference>
<dbReference type="SUPFAM" id="SSF50630">
    <property type="entry name" value="Acid proteases"/>
    <property type="match status" value="1"/>
</dbReference>
<dbReference type="InterPro" id="IPR036397">
    <property type="entry name" value="RNaseH_sf"/>
</dbReference>
<dbReference type="Gene3D" id="3.30.420.10">
    <property type="entry name" value="Ribonuclease H-like superfamily/Ribonuclease H"/>
    <property type="match status" value="1"/>
</dbReference>
<feature type="region of interest" description="Disordered" evidence="7">
    <location>
        <begin position="815"/>
        <end position="849"/>
    </location>
</feature>
<evidence type="ECO:0000256" key="3">
    <source>
        <dbReference type="ARBA" id="ARBA00022722"/>
    </source>
</evidence>
<sequence>MQEQVQRRPEKFPDYSLDDGQLYKHIGHPTDVRVSNPWKLCVPREQRQRVLEDCHDHPSAGHPEDAQEDRPALLLAWTSSGRGTYKVSQCKPAVKMLTRQPTEPFALVGADFVGPLPRTRRGNTMLLVFIDVFSKWVQLIPLKKATSAQLEFGFRERILSRFGAPRRLICDNGTQFTSRSFRAFCRNNGIQLEYTAPYSPQQNLTERANRTIKTMIAQYVNQDHRTWDQLLPEVSLAINTSTSDSTGFSPAYRVQGRELRLPGALFDAVASDLHDSPLDPTERAKRLQEAFRTALETNQIASQEQSRHYNLRRRATRLARPTAPHPERLPSPLTSGALRSPAAPPPERRLLRALRNPHSSGASQWATCAAYRERSQRPLTSGAIPEISSATPRALAQPAHLRSTPETARTTSSPAISSARPPSAHTRSTPKARFPALLAPPSSAIYSASYSTHRDEETIATLTVDPGSLAARDSLLRHHQPLVGRPSHSHLIIQQPRNARASEAQYQRNSHISIHLTPTQRPNSSGHPATTFTGSTDENGPGTESVGGRRTKTSSVSLQTDRGGELLRIRRRIHDPSHGGQVDFLPAPGARGTLCRIGRHVPGGSYTKGSDQPVHLTDARRRGHLSLRAARTCPQPHSPRSFGGGASFSMGKPTPCVSWNESRKALQHTAYVTATSHGPSLDYYRAAPKADTEPTRCTPSPGRLSGEISWSFSSLHGTTSARRMRGGPAISKASSLSSSMWVNATSHRFRNCSGPRPSTTSSTSSTRQWELHYEEQPSARPSPTTPFGTPNPVISNRMIGPSLWSLRRGNVVPAPLTADASRETAGVVAHSRSRRRPTQRSPPLDPPLRLTGGRIVATVTIEVQLFSATIDTGASRSFVSEALANRLDSGRNIKEVRTQISLADGSPKELTKALHAQVRLDQQHVRMTLLTRCEPPNVKLVL</sequence>
<keyword evidence="6" id="KW-0695">RNA-directed DNA polymerase</keyword>
<dbReference type="Pfam" id="PF13975">
    <property type="entry name" value="gag-asp_proteas"/>
    <property type="match status" value="1"/>
</dbReference>
<evidence type="ECO:0000256" key="1">
    <source>
        <dbReference type="ARBA" id="ARBA00022679"/>
    </source>
</evidence>
<dbReference type="Pfam" id="PF00665">
    <property type="entry name" value="rve"/>
    <property type="match status" value="1"/>
</dbReference>
<dbReference type="SUPFAM" id="SSF53098">
    <property type="entry name" value="Ribonuclease H-like"/>
    <property type="match status" value="1"/>
</dbReference>
<evidence type="ECO:0000256" key="6">
    <source>
        <dbReference type="ARBA" id="ARBA00022918"/>
    </source>
</evidence>
<evidence type="ECO:0000256" key="4">
    <source>
        <dbReference type="ARBA" id="ARBA00022759"/>
    </source>
</evidence>
<evidence type="ECO:0000259" key="8">
    <source>
        <dbReference type="PROSITE" id="PS50994"/>
    </source>
</evidence>
<dbReference type="InterPro" id="IPR001969">
    <property type="entry name" value="Aspartic_peptidase_AS"/>
</dbReference>
<dbReference type="InterPro" id="IPR012337">
    <property type="entry name" value="RNaseH-like_sf"/>
</dbReference>
<dbReference type="Gene3D" id="2.40.70.10">
    <property type="entry name" value="Acid Proteases"/>
    <property type="match status" value="1"/>
</dbReference>
<keyword evidence="3" id="KW-0540">Nuclease</keyword>
<evidence type="ECO:0000256" key="5">
    <source>
        <dbReference type="ARBA" id="ARBA00022801"/>
    </source>
</evidence>
<feature type="region of interest" description="Disordered" evidence="7">
    <location>
        <begin position="376"/>
        <end position="436"/>
    </location>
</feature>
<dbReference type="InterPro" id="IPR021109">
    <property type="entry name" value="Peptidase_aspartic_dom_sf"/>
</dbReference>
<dbReference type="RefSeq" id="XP_044317458.1">
    <property type="nucleotide sequence ID" value="XM_044461523.1"/>
</dbReference>
<evidence type="ECO:0000313" key="10">
    <source>
        <dbReference type="Proteomes" id="UP001652680"/>
    </source>
</evidence>
<keyword evidence="10" id="KW-1185">Reference proteome</keyword>
<dbReference type="Gene3D" id="1.10.340.70">
    <property type="match status" value="1"/>
</dbReference>
<evidence type="ECO:0000256" key="2">
    <source>
        <dbReference type="ARBA" id="ARBA00022695"/>
    </source>
</evidence>
<dbReference type="PANTHER" id="PTHR37984">
    <property type="entry name" value="PROTEIN CBG26694"/>
    <property type="match status" value="1"/>
</dbReference>
<accession>A0ABM5JF55</accession>
<dbReference type="Proteomes" id="UP001652680">
    <property type="component" value="Unassembled WGS sequence"/>
</dbReference>
<dbReference type="PROSITE" id="PS00141">
    <property type="entry name" value="ASP_PROTEASE"/>
    <property type="match status" value="1"/>
</dbReference>
<feature type="compositionally biased region" description="Polar residues" evidence="7">
    <location>
        <begin position="516"/>
        <end position="538"/>
    </location>
</feature>
<dbReference type="InterPro" id="IPR001584">
    <property type="entry name" value="Integrase_cat-core"/>
</dbReference>
<feature type="region of interest" description="Disordered" evidence="7">
    <location>
        <begin position="516"/>
        <end position="561"/>
    </location>
</feature>
<keyword evidence="5" id="KW-0378">Hydrolase</keyword>